<dbReference type="GO" id="GO:0042277">
    <property type="term" value="F:peptide binding"/>
    <property type="evidence" value="ECO:0007669"/>
    <property type="project" value="TreeGrafter"/>
</dbReference>
<feature type="transmembrane region" description="Helical" evidence="14">
    <location>
        <begin position="389"/>
        <end position="411"/>
    </location>
</feature>
<feature type="transmembrane region" description="Helical" evidence="14">
    <location>
        <begin position="348"/>
        <end position="369"/>
    </location>
</feature>
<dbReference type="PANTHER" id="PTHR24229:SF40">
    <property type="entry name" value="ALLATOSTATIN C RECEPTOR 1-RELATED"/>
    <property type="match status" value="1"/>
</dbReference>
<evidence type="ECO:0000256" key="13">
    <source>
        <dbReference type="SAM" id="MobiDB-lite"/>
    </source>
</evidence>
<protein>
    <recommendedName>
        <fullName evidence="15">G-protein coupled receptors family 1 profile domain-containing protein</fullName>
    </recommendedName>
</protein>
<dbReference type="GO" id="GO:0004994">
    <property type="term" value="F:somatostatin receptor activity"/>
    <property type="evidence" value="ECO:0007669"/>
    <property type="project" value="InterPro"/>
</dbReference>
<dbReference type="PANTHER" id="PTHR24229">
    <property type="entry name" value="NEUROPEPTIDES RECEPTOR"/>
    <property type="match status" value="1"/>
</dbReference>
<dbReference type="PRINTS" id="PR00237">
    <property type="entry name" value="GPCRRHODOPSN"/>
</dbReference>
<dbReference type="GO" id="GO:0005886">
    <property type="term" value="C:plasma membrane"/>
    <property type="evidence" value="ECO:0007669"/>
    <property type="project" value="UniProtKB-SubCell"/>
</dbReference>
<feature type="transmembrane region" description="Helical" evidence="14">
    <location>
        <begin position="175"/>
        <end position="199"/>
    </location>
</feature>
<dbReference type="InterPro" id="IPR000276">
    <property type="entry name" value="GPCR_Rhodpsn"/>
</dbReference>
<evidence type="ECO:0000256" key="14">
    <source>
        <dbReference type="SAM" id="Phobius"/>
    </source>
</evidence>
<sequence>MLHPFKNMFKHKVEDNSITARRTAQPRRYRFSALCKSNHLTFSSTSHLVFTAAAAAPYKENFSSNFTVMIPKKFTNSGATLIALPVNIPIRASTSVSVTMELEDVEMFRNGSFSYDENGTYNATFENCPHINLPVVYVVTQVLYALVCVVGLLGNTLVIYVVLRYSKMQTVTNMYIVNLAIADECFLIGIPFLITTMSLRAWPFGRFMCKAYMISTGINQFTSSIFLCIMSADRYIAVCHPIAAPRLRTPFVSRVVSAAAWTASALVMTPIFMYTTLIPTDNGLSCNIVWPEREFNKGQTSFTLYSFALGFAAPLTLIFVFYCLVIRKLKTVGPKNKSKEKKRSHRKVTKLVLTVIAVYVLCWLPYWAFQVALIYSPPNECASQITITVFLVAACFSYSNSAMNPILYAFLSDNFKKSFLKACTCAAGKDVNATLHVENSVIPRKRGGGTARAQLRAAESRGGLSVGGGAGGSRSEASTALTSKSVAASEAMALEARPATLAPLIAPNGLSHTRL</sequence>
<feature type="domain" description="G-protein coupled receptors family 1 profile" evidence="15">
    <location>
        <begin position="154"/>
        <end position="408"/>
    </location>
</feature>
<dbReference type="Proteomes" id="UP000648187">
    <property type="component" value="Unassembled WGS sequence"/>
</dbReference>
<keyword evidence="4 12" id="KW-0812">Transmembrane</keyword>
<evidence type="ECO:0000256" key="9">
    <source>
        <dbReference type="ARBA" id="ARBA00023170"/>
    </source>
</evidence>
<dbReference type="Gene3D" id="1.20.1070.10">
    <property type="entry name" value="Rhodopsin 7-helix transmembrane proteins"/>
    <property type="match status" value="1"/>
</dbReference>
<dbReference type="Pfam" id="PF00001">
    <property type="entry name" value="7tm_1"/>
    <property type="match status" value="1"/>
</dbReference>
<keyword evidence="9 12" id="KW-0675">Receptor</keyword>
<feature type="transmembrane region" description="Helical" evidence="14">
    <location>
        <begin position="251"/>
        <end position="274"/>
    </location>
</feature>
<dbReference type="GO" id="GO:0043005">
    <property type="term" value="C:neuron projection"/>
    <property type="evidence" value="ECO:0007669"/>
    <property type="project" value="TreeGrafter"/>
</dbReference>
<comment type="subcellular location">
    <subcellularLocation>
        <location evidence="1">Cell membrane</location>
        <topology evidence="1">Multi-pass membrane protein</topology>
    </subcellularLocation>
</comment>
<evidence type="ECO:0000256" key="11">
    <source>
        <dbReference type="ARBA" id="ARBA00023224"/>
    </source>
</evidence>
<gene>
    <name evidence="16" type="ORF">HW555_002075</name>
</gene>
<evidence type="ECO:0000256" key="4">
    <source>
        <dbReference type="ARBA" id="ARBA00022692"/>
    </source>
</evidence>
<feature type="transmembrane region" description="Helical" evidence="14">
    <location>
        <begin position="211"/>
        <end position="230"/>
    </location>
</feature>
<evidence type="ECO:0000259" key="15">
    <source>
        <dbReference type="PROSITE" id="PS50262"/>
    </source>
</evidence>
<dbReference type="EMBL" id="JACKWZ010000018">
    <property type="protein sequence ID" value="KAF9422266.1"/>
    <property type="molecule type" value="Genomic_DNA"/>
</dbReference>
<feature type="region of interest" description="Disordered" evidence="13">
    <location>
        <begin position="446"/>
        <end position="477"/>
    </location>
</feature>
<evidence type="ECO:0000256" key="5">
    <source>
        <dbReference type="ARBA" id="ARBA00022989"/>
    </source>
</evidence>
<comment type="similarity">
    <text evidence="2 12">Belongs to the G-protein coupled receptor 1 family.</text>
</comment>
<evidence type="ECO:0000313" key="16">
    <source>
        <dbReference type="EMBL" id="KAF9422266.1"/>
    </source>
</evidence>
<evidence type="ECO:0000313" key="17">
    <source>
        <dbReference type="Proteomes" id="UP000648187"/>
    </source>
</evidence>
<dbReference type="PROSITE" id="PS50262">
    <property type="entry name" value="G_PROTEIN_RECEP_F1_2"/>
    <property type="match status" value="1"/>
</dbReference>
<evidence type="ECO:0000256" key="3">
    <source>
        <dbReference type="ARBA" id="ARBA00022475"/>
    </source>
</evidence>
<keyword evidence="10" id="KW-0325">Glycoprotein</keyword>
<dbReference type="PRINTS" id="PR00246">
    <property type="entry name" value="SOMATOSTATNR"/>
</dbReference>
<dbReference type="PROSITE" id="PS00237">
    <property type="entry name" value="G_PROTEIN_RECEP_F1_1"/>
    <property type="match status" value="1"/>
</dbReference>
<comment type="caution">
    <text evidence="16">The sequence shown here is derived from an EMBL/GenBank/DDBJ whole genome shotgun (WGS) entry which is preliminary data.</text>
</comment>
<evidence type="ECO:0000256" key="7">
    <source>
        <dbReference type="ARBA" id="ARBA00023136"/>
    </source>
</evidence>
<evidence type="ECO:0000256" key="8">
    <source>
        <dbReference type="ARBA" id="ARBA00023157"/>
    </source>
</evidence>
<accession>A0A835LES6</accession>
<dbReference type="AlphaFoldDB" id="A0A835LES6"/>
<dbReference type="SMART" id="SM01381">
    <property type="entry name" value="7TM_GPCR_Srsx"/>
    <property type="match status" value="1"/>
</dbReference>
<dbReference type="CDD" id="cd15094">
    <property type="entry name" value="7tmA_AstC_insect"/>
    <property type="match status" value="1"/>
</dbReference>
<dbReference type="InterPro" id="IPR017452">
    <property type="entry name" value="GPCR_Rhodpsn_7TM"/>
</dbReference>
<keyword evidence="17" id="KW-1185">Reference proteome</keyword>
<name>A0A835LES6_SPOEX</name>
<keyword evidence="8" id="KW-1015">Disulfide bond</keyword>
<dbReference type="FunFam" id="1.20.1070.10:FF:000231">
    <property type="entry name" value="Allatostatin C receptor 1"/>
    <property type="match status" value="1"/>
</dbReference>
<evidence type="ECO:0000256" key="10">
    <source>
        <dbReference type="ARBA" id="ARBA00023180"/>
    </source>
</evidence>
<keyword evidence="7 14" id="KW-0472">Membrane</keyword>
<evidence type="ECO:0000256" key="2">
    <source>
        <dbReference type="ARBA" id="ARBA00010663"/>
    </source>
</evidence>
<dbReference type="SUPFAM" id="SSF81321">
    <property type="entry name" value="Family A G protein-coupled receptor-like"/>
    <property type="match status" value="1"/>
</dbReference>
<dbReference type="InterPro" id="IPR000586">
    <property type="entry name" value="Somatstn_rcpt"/>
</dbReference>
<evidence type="ECO:0000256" key="12">
    <source>
        <dbReference type="RuleBase" id="RU000688"/>
    </source>
</evidence>
<evidence type="ECO:0000256" key="6">
    <source>
        <dbReference type="ARBA" id="ARBA00023040"/>
    </source>
</evidence>
<keyword evidence="11 12" id="KW-0807">Transducer</keyword>
<keyword evidence="5 14" id="KW-1133">Transmembrane helix</keyword>
<proteinExistence type="inferred from homology"/>
<feature type="transmembrane region" description="Helical" evidence="14">
    <location>
        <begin position="304"/>
        <end position="327"/>
    </location>
</feature>
<feature type="transmembrane region" description="Helical" evidence="14">
    <location>
        <begin position="142"/>
        <end position="163"/>
    </location>
</feature>
<evidence type="ECO:0000256" key="1">
    <source>
        <dbReference type="ARBA" id="ARBA00004651"/>
    </source>
</evidence>
<reference evidence="16" key="1">
    <citation type="submission" date="2020-08" db="EMBL/GenBank/DDBJ databases">
        <title>Spodoptera exigua strain:BAW_Kor-Di-RS1 Genome sequencing and assembly.</title>
        <authorList>
            <person name="Kim J."/>
            <person name="Nam H.Y."/>
            <person name="Kwon M."/>
            <person name="Choi J.H."/>
            <person name="Cho S.R."/>
            <person name="Kim G.-H."/>
        </authorList>
    </citation>
    <scope>NUCLEOTIDE SEQUENCE</scope>
    <source>
        <strain evidence="16">BAW_Kor-Di-RS1</strain>
        <tissue evidence="16">Whole-body</tissue>
    </source>
</reference>
<organism evidence="16 17">
    <name type="scientific">Spodoptera exigua</name>
    <name type="common">Beet armyworm</name>
    <name type="synonym">Noctua fulgens</name>
    <dbReference type="NCBI Taxonomy" id="7107"/>
    <lineage>
        <taxon>Eukaryota</taxon>
        <taxon>Metazoa</taxon>
        <taxon>Ecdysozoa</taxon>
        <taxon>Arthropoda</taxon>
        <taxon>Hexapoda</taxon>
        <taxon>Insecta</taxon>
        <taxon>Pterygota</taxon>
        <taxon>Neoptera</taxon>
        <taxon>Endopterygota</taxon>
        <taxon>Lepidoptera</taxon>
        <taxon>Glossata</taxon>
        <taxon>Ditrysia</taxon>
        <taxon>Noctuoidea</taxon>
        <taxon>Noctuidae</taxon>
        <taxon>Amphipyrinae</taxon>
        <taxon>Spodoptera</taxon>
    </lineage>
</organism>
<keyword evidence="6 12" id="KW-0297">G-protein coupled receptor</keyword>
<keyword evidence="3" id="KW-1003">Cell membrane</keyword>